<dbReference type="GO" id="GO:0008233">
    <property type="term" value="F:peptidase activity"/>
    <property type="evidence" value="ECO:0007669"/>
    <property type="project" value="UniProtKB-KW"/>
</dbReference>
<evidence type="ECO:0000256" key="2">
    <source>
        <dbReference type="ARBA" id="ARBA00022670"/>
    </source>
</evidence>
<evidence type="ECO:0000259" key="5">
    <source>
        <dbReference type="PROSITE" id="PS50030"/>
    </source>
</evidence>
<dbReference type="PANTHER" id="PTHR12378:SF7">
    <property type="entry name" value="DESUMOYLATING ISOPEPTIDASE 1"/>
    <property type="match status" value="1"/>
</dbReference>
<dbReference type="GO" id="GO:0070646">
    <property type="term" value="P:protein modification by small protein removal"/>
    <property type="evidence" value="ECO:0007669"/>
    <property type="project" value="TreeGrafter"/>
</dbReference>
<dbReference type="AlphaFoldDB" id="U6KPU2"/>
<evidence type="ECO:0000256" key="4">
    <source>
        <dbReference type="SAM" id="MobiDB-lite"/>
    </source>
</evidence>
<evidence type="ECO:0000256" key="3">
    <source>
        <dbReference type="ARBA" id="ARBA00022801"/>
    </source>
</evidence>
<dbReference type="Pfam" id="PF00627">
    <property type="entry name" value="UBA"/>
    <property type="match status" value="1"/>
</dbReference>
<organism evidence="7 8">
    <name type="scientific">Eimeria tenella</name>
    <name type="common">Coccidian parasite</name>
    <dbReference type="NCBI Taxonomy" id="5802"/>
    <lineage>
        <taxon>Eukaryota</taxon>
        <taxon>Sar</taxon>
        <taxon>Alveolata</taxon>
        <taxon>Apicomplexa</taxon>
        <taxon>Conoidasida</taxon>
        <taxon>Coccidia</taxon>
        <taxon>Eucoccidiorida</taxon>
        <taxon>Eimeriorina</taxon>
        <taxon>Eimeriidae</taxon>
        <taxon>Eimeria</taxon>
    </lineage>
</organism>
<dbReference type="Gene3D" id="1.10.8.10">
    <property type="entry name" value="DNA helicase RuvA subunit, C-terminal domain"/>
    <property type="match status" value="1"/>
</dbReference>
<dbReference type="OMA" id="NEVMRTP"/>
<dbReference type="OrthoDB" id="21221at2759"/>
<keyword evidence="2" id="KW-0645">Protease</keyword>
<evidence type="ECO:0000313" key="8">
    <source>
        <dbReference type="Proteomes" id="UP000030747"/>
    </source>
</evidence>
<feature type="compositionally biased region" description="Low complexity" evidence="4">
    <location>
        <begin position="57"/>
        <end position="66"/>
    </location>
</feature>
<sequence length="318" mass="33532">FIAEVSPRFTADTYDIINNNCNHFSQEFCRFLLGRDLPLYITNQVQEIANTPSPPAQQQQQQQQQQRELPAATTPFAQLLRDLCASSELVSSSKLLFLLTLKTIISNLNKPQQQLQQKHKVLSSSNQTLKTKLLRIAAGKEALKLIGFQPTAAAAAAAAGTAAAAAGATAAAPEGAAAAAAPAAAAAAAAANDDEECFVFTLYDTQDEAQVQQQLQQKLNELEAFIAAVSPPAAAAAAPAAAAAAPQAAVSPAASQAAAAIAAMLQQPQQQQQQSPQQRFQFQMQQLEAMGFTDRDRNIAALEAANGNINAAIDRLVQ</sequence>
<accession>U6KPU2</accession>
<name>U6KPU2_EIMTE</name>
<dbReference type="FunFam" id="1.10.8.10:FF:000079">
    <property type="entry name" value="Ubiquitin family protein"/>
    <property type="match status" value="1"/>
</dbReference>
<evidence type="ECO:0008006" key="9">
    <source>
        <dbReference type="Google" id="ProtNLM"/>
    </source>
</evidence>
<dbReference type="EMBL" id="HG674788">
    <property type="protein sequence ID" value="CDJ39971.1"/>
    <property type="molecule type" value="Genomic_DNA"/>
</dbReference>
<dbReference type="GeneID" id="25256631"/>
<dbReference type="VEuPathDB" id="ToxoDB:ETH2_1202500"/>
<protein>
    <recommendedName>
        <fullName evidence="9">UBA/TS-N domain-containing protein</fullName>
    </recommendedName>
</protein>
<gene>
    <name evidence="7" type="ORF">ETH_00037950</name>
</gene>
<dbReference type="RefSeq" id="XP_013230724.1">
    <property type="nucleotide sequence ID" value="XM_013375270.1"/>
</dbReference>
<comment type="similarity">
    <text evidence="1">Belongs to the DeSI family.</text>
</comment>
<dbReference type="InterPro" id="IPR008580">
    <property type="entry name" value="PPPDE_dom"/>
</dbReference>
<feature type="non-terminal residue" evidence="7">
    <location>
        <position position="1"/>
    </location>
</feature>
<evidence type="ECO:0000259" key="6">
    <source>
        <dbReference type="PROSITE" id="PS51858"/>
    </source>
</evidence>
<dbReference type="PROSITE" id="PS51858">
    <property type="entry name" value="PPPDE"/>
    <property type="match status" value="1"/>
</dbReference>
<feature type="region of interest" description="Disordered" evidence="4">
    <location>
        <begin position="50"/>
        <end position="70"/>
    </location>
</feature>
<dbReference type="GO" id="GO:0006508">
    <property type="term" value="P:proteolysis"/>
    <property type="evidence" value="ECO:0007669"/>
    <property type="project" value="UniProtKB-KW"/>
</dbReference>
<dbReference type="SUPFAM" id="SSF46934">
    <property type="entry name" value="UBA-like"/>
    <property type="match status" value="1"/>
</dbReference>
<dbReference type="PROSITE" id="PS50030">
    <property type="entry name" value="UBA"/>
    <property type="match status" value="1"/>
</dbReference>
<feature type="domain" description="UBA" evidence="5">
    <location>
        <begin position="275"/>
        <end position="318"/>
    </location>
</feature>
<dbReference type="InterPro" id="IPR009060">
    <property type="entry name" value="UBA-like_sf"/>
</dbReference>
<dbReference type="Pfam" id="PF05903">
    <property type="entry name" value="Peptidase_C97"/>
    <property type="match status" value="1"/>
</dbReference>
<evidence type="ECO:0000256" key="1">
    <source>
        <dbReference type="ARBA" id="ARBA00008140"/>
    </source>
</evidence>
<dbReference type="SMART" id="SM00165">
    <property type="entry name" value="UBA"/>
    <property type="match status" value="1"/>
</dbReference>
<keyword evidence="3" id="KW-0378">Hydrolase</keyword>
<dbReference type="InterPro" id="IPR015940">
    <property type="entry name" value="UBA"/>
</dbReference>
<evidence type="ECO:0000313" key="7">
    <source>
        <dbReference type="EMBL" id="CDJ39971.1"/>
    </source>
</evidence>
<dbReference type="PANTHER" id="PTHR12378">
    <property type="entry name" value="DESUMOYLATING ISOPEPTIDASE"/>
    <property type="match status" value="1"/>
</dbReference>
<keyword evidence="8" id="KW-1185">Reference proteome</keyword>
<dbReference type="Gene3D" id="3.90.1720.30">
    <property type="entry name" value="PPPDE domains"/>
    <property type="match status" value="1"/>
</dbReference>
<feature type="domain" description="PPPDE" evidence="6">
    <location>
        <begin position="1"/>
        <end position="85"/>
    </location>
</feature>
<reference evidence="7" key="2">
    <citation type="submission" date="2013-10" db="EMBL/GenBank/DDBJ databases">
        <authorList>
            <person name="Aslett M."/>
        </authorList>
    </citation>
    <scope>NUCLEOTIDE SEQUENCE [LARGE SCALE GENOMIC DNA]</scope>
    <source>
        <strain evidence="7">Houghton</strain>
    </source>
</reference>
<dbReference type="InterPro" id="IPR042266">
    <property type="entry name" value="PPPDE_sf"/>
</dbReference>
<proteinExistence type="inferred from homology"/>
<dbReference type="VEuPathDB" id="ToxoDB:ETH_00037950"/>
<dbReference type="Proteomes" id="UP000030747">
    <property type="component" value="Unassembled WGS sequence"/>
</dbReference>
<reference evidence="7" key="1">
    <citation type="submission" date="2013-10" db="EMBL/GenBank/DDBJ databases">
        <title>Genomic analysis of the causative agents of coccidiosis in chickens.</title>
        <authorList>
            <person name="Reid A.J."/>
            <person name="Blake D."/>
            <person name="Billington K."/>
            <person name="Browne H."/>
            <person name="Dunn M."/>
            <person name="Hung S."/>
            <person name="Kawahara F."/>
            <person name="Miranda-Saavedra D."/>
            <person name="Mourier T."/>
            <person name="Nagra H."/>
            <person name="Otto T.D."/>
            <person name="Rawlings N."/>
            <person name="Sanchez A."/>
            <person name="Sanders M."/>
            <person name="Subramaniam C."/>
            <person name="Tay Y."/>
            <person name="Dear P."/>
            <person name="Doerig C."/>
            <person name="Gruber A."/>
            <person name="Parkinson J."/>
            <person name="Shirley M."/>
            <person name="Wan K.L."/>
            <person name="Berriman M."/>
            <person name="Tomley F."/>
            <person name="Pain A."/>
        </authorList>
    </citation>
    <scope>NUCLEOTIDE SEQUENCE [LARGE SCALE GENOMIC DNA]</scope>
    <source>
        <strain evidence="7">Houghton</strain>
    </source>
</reference>